<evidence type="ECO:0000256" key="1">
    <source>
        <dbReference type="ARBA" id="ARBA00005801"/>
    </source>
</evidence>
<dbReference type="STRING" id="521098.Aaci_0604"/>
<dbReference type="GO" id="GO:0004190">
    <property type="term" value="F:aspartic-type endopeptidase activity"/>
    <property type="evidence" value="ECO:0007669"/>
    <property type="project" value="InterPro"/>
</dbReference>
<evidence type="ECO:0000313" key="5">
    <source>
        <dbReference type="Proteomes" id="UP000001917"/>
    </source>
</evidence>
<reference evidence="4 5" key="2">
    <citation type="journal article" date="2010" name="Stand. Genomic Sci.">
        <title>Complete genome sequence of Alicyclobacillus acidocaldarius type strain (104-IA).</title>
        <authorList>
            <person name="Mavromatis K."/>
            <person name="Sikorski J."/>
            <person name="Lapidus A."/>
            <person name="Glavina Del Rio T."/>
            <person name="Copeland A."/>
            <person name="Tice H."/>
            <person name="Cheng J.F."/>
            <person name="Lucas S."/>
            <person name="Chen F."/>
            <person name="Nolan M."/>
            <person name="Bruce D."/>
            <person name="Goodwin L."/>
            <person name="Pitluck S."/>
            <person name="Ivanova N."/>
            <person name="Ovchinnikova G."/>
            <person name="Pati A."/>
            <person name="Chen A."/>
            <person name="Palaniappan K."/>
            <person name="Land M."/>
            <person name="Hauser L."/>
            <person name="Chang Y.J."/>
            <person name="Jeffries C.D."/>
            <person name="Chain P."/>
            <person name="Meincke L."/>
            <person name="Sims D."/>
            <person name="Chertkov O."/>
            <person name="Han C."/>
            <person name="Brettin T."/>
            <person name="Detter J.C."/>
            <person name="Wahrenburg C."/>
            <person name="Rohde M."/>
            <person name="Pukall R."/>
            <person name="Goker M."/>
            <person name="Bristow J."/>
            <person name="Eisen J.A."/>
            <person name="Markowitz V."/>
            <person name="Hugenholtz P."/>
            <person name="Klenk H.P."/>
            <person name="Kyrpides N.C."/>
        </authorList>
    </citation>
    <scope>NUCLEOTIDE SEQUENCE [LARGE SCALE GENOMIC DNA]</scope>
    <source>
        <strain evidence="5">ATCC 27009 / DSM 446 / BCRC 14685 / JCM 5260 / KCTC 1825 / NBRC 15652 / NCIMB 11725 / NRRL B-14509 / 104-IA</strain>
    </source>
</reference>
<proteinExistence type="inferred from homology"/>
<comment type="similarity">
    <text evidence="1">Belongs to the peptidase A24 family.</text>
</comment>
<protein>
    <submittedName>
        <fullName evidence="4">Peptidase A24A prepilin type IV</fullName>
    </submittedName>
</protein>
<dbReference type="EMBL" id="CP001727">
    <property type="protein sequence ID" value="ACV57652.1"/>
    <property type="molecule type" value="Genomic_DNA"/>
</dbReference>
<evidence type="ECO:0000259" key="3">
    <source>
        <dbReference type="Pfam" id="PF01478"/>
    </source>
</evidence>
<dbReference type="InterPro" id="IPR000045">
    <property type="entry name" value="Prepilin_IV_endopep_pep"/>
</dbReference>
<keyword evidence="5" id="KW-1185">Reference proteome</keyword>
<evidence type="ECO:0000256" key="2">
    <source>
        <dbReference type="SAM" id="Phobius"/>
    </source>
</evidence>
<dbReference type="PANTHER" id="PTHR30487:SF0">
    <property type="entry name" value="PREPILIN LEADER PEPTIDASE_N-METHYLTRANSFERASE-RELATED"/>
    <property type="match status" value="1"/>
</dbReference>
<feature type="transmembrane region" description="Helical" evidence="2">
    <location>
        <begin position="126"/>
        <end position="146"/>
    </location>
</feature>
<evidence type="ECO:0000313" key="4">
    <source>
        <dbReference type="EMBL" id="ACV57652.1"/>
    </source>
</evidence>
<dbReference type="KEGG" id="aac:Aaci_0604"/>
<keyword evidence="2" id="KW-0472">Membrane</keyword>
<dbReference type="Pfam" id="PF01478">
    <property type="entry name" value="Peptidase_A24"/>
    <property type="match status" value="1"/>
</dbReference>
<accession>C8WSZ6</accession>
<feature type="domain" description="Prepilin type IV endopeptidase peptidase" evidence="3">
    <location>
        <begin position="9"/>
        <end position="108"/>
    </location>
</feature>
<feature type="transmembrane region" description="Helical" evidence="2">
    <location>
        <begin position="54"/>
        <end position="73"/>
    </location>
</feature>
<dbReference type="GO" id="GO:0005886">
    <property type="term" value="C:plasma membrane"/>
    <property type="evidence" value="ECO:0007669"/>
    <property type="project" value="TreeGrafter"/>
</dbReference>
<dbReference type="PANTHER" id="PTHR30487">
    <property type="entry name" value="TYPE 4 PREPILIN-LIKE PROTEINS LEADER PEPTIDE-PROCESSING ENZYME"/>
    <property type="match status" value="1"/>
</dbReference>
<sequence>MVLYGLLWLILLACLLEAAFHDLRTETIPWWLTICGSVVGVLLHALFQGVMGGLNSLIACAIWWVLAELLWRVAPIGGGDLNLLAMSAAYTGLVGPVLIYFLAGIVQIGVYVVAFARGDMRLERPFAPALLGGALLMLLWQLTVIVK</sequence>
<keyword evidence="2" id="KW-0812">Transmembrane</keyword>
<keyword evidence="2" id="KW-1133">Transmembrane helix</keyword>
<feature type="transmembrane region" description="Helical" evidence="2">
    <location>
        <begin position="28"/>
        <end position="47"/>
    </location>
</feature>
<dbReference type="GO" id="GO:0006465">
    <property type="term" value="P:signal peptide processing"/>
    <property type="evidence" value="ECO:0007669"/>
    <property type="project" value="TreeGrafter"/>
</dbReference>
<dbReference type="AlphaFoldDB" id="C8WSZ6"/>
<dbReference type="InterPro" id="IPR050882">
    <property type="entry name" value="Prepilin_peptidase/N-MTase"/>
</dbReference>
<reference evidence="5" key="1">
    <citation type="submission" date="2009-09" db="EMBL/GenBank/DDBJ databases">
        <title>The complete chromosome of Alicyclobacillus acidocaldarius subsp. acidocaldarius DSM 446.</title>
        <authorList>
            <consortium name="US DOE Joint Genome Institute (JGI-PGF)"/>
            <person name="Lucas S."/>
            <person name="Copeland A."/>
            <person name="Lapidus A."/>
            <person name="Glavina del Rio T."/>
            <person name="Dalin E."/>
            <person name="Tice H."/>
            <person name="Bruce D."/>
            <person name="Goodwin L."/>
            <person name="Pitluck S."/>
            <person name="Kyrpides N."/>
            <person name="Mavromatis K."/>
            <person name="Ivanova N."/>
            <person name="Ovchinnikova G."/>
            <person name="Chertkov O."/>
            <person name="Sims D."/>
            <person name="Brettin T."/>
            <person name="Detter J.C."/>
            <person name="Han C."/>
            <person name="Larimer F."/>
            <person name="Land M."/>
            <person name="Hauser L."/>
            <person name="Markowitz V."/>
            <person name="Cheng J.-F."/>
            <person name="Hugenholtz P."/>
            <person name="Woyke T."/>
            <person name="Wu D."/>
            <person name="Pukall R."/>
            <person name="Klenk H.-P."/>
            <person name="Eisen J.A."/>
        </authorList>
    </citation>
    <scope>NUCLEOTIDE SEQUENCE [LARGE SCALE GENOMIC DNA]</scope>
    <source>
        <strain evidence="5">ATCC 27009 / DSM 446 / BCRC 14685 / JCM 5260 / KCTC 1825 / NBRC 15652 / NCIMB 11725 / NRRL B-14509 / 104-IA</strain>
    </source>
</reference>
<gene>
    <name evidence="4" type="ordered locus">Aaci_0604</name>
</gene>
<dbReference type="HOGENOM" id="CLU_1764121_0_0_9"/>
<organism evidence="4 5">
    <name type="scientific">Alicyclobacillus acidocaldarius subsp. acidocaldarius (strain ATCC 27009 / DSM 446 / BCRC 14685 / JCM 5260 / KCTC 1825 / NBRC 15652 / NCIMB 11725 / NRRL B-14509 / 104-IA)</name>
    <name type="common">Bacillus acidocaldarius</name>
    <dbReference type="NCBI Taxonomy" id="521098"/>
    <lineage>
        <taxon>Bacteria</taxon>
        <taxon>Bacillati</taxon>
        <taxon>Bacillota</taxon>
        <taxon>Bacilli</taxon>
        <taxon>Bacillales</taxon>
        <taxon>Alicyclobacillaceae</taxon>
        <taxon>Alicyclobacillus</taxon>
    </lineage>
</organism>
<feature type="transmembrane region" description="Helical" evidence="2">
    <location>
        <begin position="93"/>
        <end position="114"/>
    </location>
</feature>
<name>C8WSZ6_ALIAD</name>
<dbReference type="Gene3D" id="1.20.120.1220">
    <property type="match status" value="1"/>
</dbReference>
<dbReference type="Proteomes" id="UP000001917">
    <property type="component" value="Chromosome"/>
</dbReference>